<reference evidence="1" key="2">
    <citation type="submission" date="2019-01" db="EMBL/GenBank/DDBJ databases">
        <authorList>
            <consortium name="NCBI Pathogen Detection Project"/>
        </authorList>
    </citation>
    <scope>NUCLEOTIDE SEQUENCE</scope>
    <source>
        <strain evidence="1">BCW_3452</strain>
    </source>
</reference>
<proteinExistence type="predicted"/>
<name>A0A8H9N171_VIBVL</name>
<gene>
    <name evidence="1" type="ORF">I7730_14155</name>
</gene>
<organism evidence="1">
    <name type="scientific">Vibrio vulnificus</name>
    <dbReference type="NCBI Taxonomy" id="672"/>
    <lineage>
        <taxon>Bacteria</taxon>
        <taxon>Pseudomonadati</taxon>
        <taxon>Pseudomonadota</taxon>
        <taxon>Gammaproteobacteria</taxon>
        <taxon>Vibrionales</taxon>
        <taxon>Vibrionaceae</taxon>
        <taxon>Vibrio</taxon>
    </lineage>
</organism>
<dbReference type="Proteomes" id="UP000863257">
    <property type="component" value="Unassembled WGS sequence"/>
</dbReference>
<comment type="caution">
    <text evidence="1">The sequence shown here is derived from an EMBL/GenBank/DDBJ whole genome shotgun (WGS) entry which is preliminary data.</text>
</comment>
<reference evidence="1" key="1">
    <citation type="journal article" date="2018" name="Genome Biol.">
        <title>SKESA: strategic k-mer extension for scrupulous assemblies.</title>
        <authorList>
            <person name="Souvorov A."/>
            <person name="Agarwala R."/>
            <person name="Lipman D.J."/>
        </authorList>
    </citation>
    <scope>NUCLEOTIDE SEQUENCE</scope>
    <source>
        <strain evidence="1">BCW_3452</strain>
    </source>
</reference>
<dbReference type="AlphaFoldDB" id="A0A8H9N171"/>
<sequence length="200" mass="23187">MSTLLSILALSLLGGPFEPNTEDLRAIQSYKHEYLHTSYYKKCASKNWETKILGSPLRCMDTNYLEFVIGQFMKESDYKRTIHTPYNSYIATYYHIDGGPISEISVITNRRKQVMLLSTTYKLPLGEESEAKKNIRKSIEDTYGAPHGYPKSKRSEIQEWSWTTSDHYDIRFKTDTTSAKVTFIDRQAYETLEQIAPELK</sequence>
<accession>A0A8H9N171</accession>
<dbReference type="EMBL" id="DACRBY010000017">
    <property type="protein sequence ID" value="HAS8540929.1"/>
    <property type="molecule type" value="Genomic_DNA"/>
</dbReference>
<protein>
    <submittedName>
        <fullName evidence="1">Uncharacterized protein</fullName>
    </submittedName>
</protein>
<evidence type="ECO:0000313" key="1">
    <source>
        <dbReference type="EMBL" id="HAS8540929.1"/>
    </source>
</evidence>